<gene>
    <name evidence="1" type="ORF">LCGC14_3107430</name>
</gene>
<feature type="non-terminal residue" evidence="1">
    <location>
        <position position="45"/>
    </location>
</feature>
<organism evidence="1">
    <name type="scientific">marine sediment metagenome</name>
    <dbReference type="NCBI Taxonomy" id="412755"/>
    <lineage>
        <taxon>unclassified sequences</taxon>
        <taxon>metagenomes</taxon>
        <taxon>ecological metagenomes</taxon>
    </lineage>
</organism>
<protein>
    <submittedName>
        <fullName evidence="1">Uncharacterized protein</fullName>
    </submittedName>
</protein>
<reference evidence="1" key="1">
    <citation type="journal article" date="2015" name="Nature">
        <title>Complex archaea that bridge the gap between prokaryotes and eukaryotes.</title>
        <authorList>
            <person name="Spang A."/>
            <person name="Saw J.H."/>
            <person name="Jorgensen S.L."/>
            <person name="Zaremba-Niedzwiedzka K."/>
            <person name="Martijn J."/>
            <person name="Lind A.E."/>
            <person name="van Eijk R."/>
            <person name="Schleper C."/>
            <person name="Guy L."/>
            <person name="Ettema T.J."/>
        </authorList>
    </citation>
    <scope>NUCLEOTIDE SEQUENCE</scope>
</reference>
<name>A0A0F8YVZ9_9ZZZZ</name>
<evidence type="ECO:0000313" key="1">
    <source>
        <dbReference type="EMBL" id="KKK52191.1"/>
    </source>
</evidence>
<accession>A0A0F8YVZ9</accession>
<proteinExistence type="predicted"/>
<dbReference type="EMBL" id="LAZR01067146">
    <property type="protein sequence ID" value="KKK52191.1"/>
    <property type="molecule type" value="Genomic_DNA"/>
</dbReference>
<sequence length="45" mass="4847">MAPNTPEAPILTLETNGTRLTDTELSSGIQAAYQFFASKNADPYT</sequence>
<dbReference type="AlphaFoldDB" id="A0A0F8YVZ9"/>
<comment type="caution">
    <text evidence="1">The sequence shown here is derived from an EMBL/GenBank/DDBJ whole genome shotgun (WGS) entry which is preliminary data.</text>
</comment>